<gene>
    <name evidence="2" type="ORF">Ga0123462_0589</name>
</gene>
<evidence type="ECO:0000256" key="1">
    <source>
        <dbReference type="SAM" id="SignalP"/>
    </source>
</evidence>
<dbReference type="InterPro" id="IPR014867">
    <property type="entry name" value="Spore_coat_CotH_CotH2/3/7"/>
</dbReference>
<feature type="chain" id="PRO_5014985353" evidence="1">
    <location>
        <begin position="26"/>
        <end position="659"/>
    </location>
</feature>
<evidence type="ECO:0000313" key="2">
    <source>
        <dbReference type="EMBL" id="ATX81459.1"/>
    </source>
</evidence>
<proteinExistence type="predicted"/>
<dbReference type="AlphaFoldDB" id="A0A2K8L5E4"/>
<feature type="signal peptide" evidence="1">
    <location>
        <begin position="1"/>
        <end position="25"/>
    </location>
</feature>
<organism evidence="2 3">
    <name type="scientific">Mariprofundus ferrinatatus</name>
    <dbReference type="NCBI Taxonomy" id="1921087"/>
    <lineage>
        <taxon>Bacteria</taxon>
        <taxon>Pseudomonadati</taxon>
        <taxon>Pseudomonadota</taxon>
        <taxon>Candidatius Mariprofundia</taxon>
        <taxon>Mariprofundales</taxon>
        <taxon>Mariprofundaceae</taxon>
        <taxon>Mariprofundus</taxon>
    </lineage>
</organism>
<dbReference type="Pfam" id="PF08757">
    <property type="entry name" value="CotH"/>
    <property type="match status" value="1"/>
</dbReference>
<protein>
    <submittedName>
        <fullName evidence="2">CotH protein</fullName>
    </submittedName>
</protein>
<dbReference type="KEGG" id="mfn:Ga0123462_0589"/>
<keyword evidence="1" id="KW-0732">Signal</keyword>
<keyword evidence="3" id="KW-1185">Reference proteome</keyword>
<dbReference type="Proteomes" id="UP000231637">
    <property type="component" value="Chromosome"/>
</dbReference>
<dbReference type="PANTHER" id="PTHR40050">
    <property type="entry name" value="INNER SPORE COAT PROTEIN H"/>
    <property type="match status" value="1"/>
</dbReference>
<accession>A0A2K8L5E4</accession>
<dbReference type="EMBL" id="CP018800">
    <property type="protein sequence ID" value="ATX81459.1"/>
    <property type="molecule type" value="Genomic_DNA"/>
</dbReference>
<evidence type="ECO:0000313" key="3">
    <source>
        <dbReference type="Proteomes" id="UP000231637"/>
    </source>
</evidence>
<dbReference type="PANTHER" id="PTHR40050:SF1">
    <property type="entry name" value="INNER SPORE COAT PROTEIN H"/>
    <property type="match status" value="1"/>
</dbReference>
<name>A0A2K8L5E4_9PROT</name>
<sequence length="659" mass="75328">MLKHKLIRLAATACAVMLAPMIAYSATDHEFKEGHFHYSDEALANARKDVKMVDINVSMNGTDARVLFLKDPNDKSTFAADFSIEGERFEGRIKSFGSSTRAMKKKSIILKIKGEKWKGYKNISLNSMGSDGSMMRAWMAWELMRDMGMVVPETYYARLNINGEFIGYFLYIEWLGGRFLERNGYGAATEFYQATDATYCGDFRHSHEVDNCWTKLAPQGDDKSSMKSFASAVRSAPMETFDKFVAQNFDDDSLVNWIVTNTLVSNGDTYNKNYFMAKSDKTKKWRVIPWDYDLTFGQSFDMFVKFPESLFNERFQYYYTPDLGVFNPMKAKTLLNETLKAQFYAKLKHLIGKEKNGPEKTFGWFSPTVMHARVENLAHVLEAGQVKQKYGARSPESYDEQYDAVSHFGLARPFYLESNLFSTFEWSYRNTEQMKEYVAFTQGKDLFPGYLEKKADEAPSSKLAKASDVKKIKADIAPVGEAKKGLDEHEFMAKLLEKPFTGRNASVSSDDSLVVFDPGYGYFLTRLDFKSSYKVADFQAEAEGFKPPTYIFEGTSPDQCIQRSWVLFSRIPSLNIKADIMLEYFDEHSQKNELGGIKNEHAVNLWVHKGEAWMPLMTEVNQKSNTLKTYDFNLQAGRIYRFIACAAPESKLYSKPVGR</sequence>
<reference evidence="2 3" key="1">
    <citation type="submission" date="2016-12" db="EMBL/GenBank/DDBJ databases">
        <title>Isolation and genomic insights into novel planktonic Zetaproteobacteria from stratified waters of the Chesapeake Bay.</title>
        <authorList>
            <person name="McAllister S.M."/>
            <person name="Kato S."/>
            <person name="Chan C.S."/>
            <person name="Chiu B.K."/>
            <person name="Field E.K."/>
        </authorList>
    </citation>
    <scope>NUCLEOTIDE SEQUENCE [LARGE SCALE GENOMIC DNA]</scope>
    <source>
        <strain evidence="2 3">CP-8</strain>
    </source>
</reference>